<dbReference type="PANTHER" id="PTHR37162">
    <property type="entry name" value="HAT FAMILY DIMERISATION DOMAINCONTAINING PROTEIN-RELATED"/>
    <property type="match status" value="1"/>
</dbReference>
<comment type="caution">
    <text evidence="3">The sequence shown here is derived from an EMBL/GenBank/DDBJ whole genome shotgun (WGS) entry which is preliminary data.</text>
</comment>
<dbReference type="PANTHER" id="PTHR37162:SF1">
    <property type="entry name" value="BED-TYPE DOMAIN-CONTAINING PROTEIN"/>
    <property type="match status" value="1"/>
</dbReference>
<name>A0A6G0VQJ9_APHCR</name>
<dbReference type="EMBL" id="VUJU01013143">
    <property type="protein sequence ID" value="KAF0705754.1"/>
    <property type="molecule type" value="Genomic_DNA"/>
</dbReference>
<dbReference type="Proteomes" id="UP000478052">
    <property type="component" value="Unassembled WGS sequence"/>
</dbReference>
<protein>
    <submittedName>
        <fullName evidence="3">Protein FAM200B-like</fullName>
    </submittedName>
</protein>
<evidence type="ECO:0000256" key="1">
    <source>
        <dbReference type="SAM" id="MobiDB-lite"/>
    </source>
</evidence>
<dbReference type="InterPro" id="IPR008906">
    <property type="entry name" value="HATC_C_dom"/>
</dbReference>
<dbReference type="AlphaFoldDB" id="A0A6G0VQJ9"/>
<accession>A0A6G0VQJ9</accession>
<feature type="domain" description="HAT C-terminal dimerisation" evidence="2">
    <location>
        <begin position="611"/>
        <end position="663"/>
    </location>
</feature>
<evidence type="ECO:0000313" key="3">
    <source>
        <dbReference type="EMBL" id="KAF0705754.1"/>
    </source>
</evidence>
<keyword evidence="4" id="KW-1185">Reference proteome</keyword>
<sequence>MEKLSDDELDIHSKKSITPKKKRSIRNELSKPEKKRAVHQQLFRSEWLQLNEFKNWLQSDPKDATKCRCVACNVSLRCGKSELDKHSMGIKHQSNLKSLRGTLSLTSMVRTIDEKSEKLNNEVNNVKSAEIKLSTFFANHNVPFQTVDSLVPLLKEIFHDSNIAKNIQLHRKKCTNIVKHIIAPLEIEDTVKIIQKHPFSVLVDESTDISTHKFLCVLVRFVHPDDGSIHTKLLELVAVDAQDCSAAKIYGEFKQCMVSKQIPISNIIGIACDGANVMIGKYNSFVSYLKADAPNLIVLQCICHSAALIANKATKQLPRSPEDLIRSVYLYVSGSAKRTSILHDIQEYFHEQKKKILKLADTRWLALHQCVVRLLECWSSLIKYFQLAVVEDHLKSAENILDNLNNSIVKGYFLFLKYSLEYFNSFNAMFQTRKIIIHEMYGHSICLLKTLCQNFLKPKLLTDDLFLIAFDDPTNLLPLDEIYVGADCEELLKTIPNKLANEFKNKCLLFYIKAAKEMVLRLPLKNNLFKEFIFLDPNCALNTENRNIPGNLTLLLSTFDNYIDSTKIMDEWRSLPYFFNQQQIEHLKTLNIQNMWHEISNAKDFVIDCFKFANLSKLAKLVQALPHSNSEAERIFSIVTDVKTKKRNKLNDDTLNSIAVIRSSFQDKNSSCVDFKVTKAHLNLHNYNNLYK</sequence>
<dbReference type="OrthoDB" id="6616493at2759"/>
<dbReference type="GO" id="GO:0046983">
    <property type="term" value="F:protein dimerization activity"/>
    <property type="evidence" value="ECO:0007669"/>
    <property type="project" value="InterPro"/>
</dbReference>
<dbReference type="SUPFAM" id="SSF53098">
    <property type="entry name" value="Ribonuclease H-like"/>
    <property type="match status" value="1"/>
</dbReference>
<gene>
    <name evidence="3" type="ORF">FWK35_00038653</name>
</gene>
<organism evidence="3 4">
    <name type="scientific">Aphis craccivora</name>
    <name type="common">Cowpea aphid</name>
    <dbReference type="NCBI Taxonomy" id="307492"/>
    <lineage>
        <taxon>Eukaryota</taxon>
        <taxon>Metazoa</taxon>
        <taxon>Ecdysozoa</taxon>
        <taxon>Arthropoda</taxon>
        <taxon>Hexapoda</taxon>
        <taxon>Insecta</taxon>
        <taxon>Pterygota</taxon>
        <taxon>Neoptera</taxon>
        <taxon>Paraneoptera</taxon>
        <taxon>Hemiptera</taxon>
        <taxon>Sternorrhyncha</taxon>
        <taxon>Aphidomorpha</taxon>
        <taxon>Aphidoidea</taxon>
        <taxon>Aphididae</taxon>
        <taxon>Aphidini</taxon>
        <taxon>Aphis</taxon>
        <taxon>Aphis</taxon>
    </lineage>
</organism>
<dbReference type="InterPro" id="IPR012337">
    <property type="entry name" value="RNaseH-like_sf"/>
</dbReference>
<reference evidence="3 4" key="1">
    <citation type="submission" date="2019-08" db="EMBL/GenBank/DDBJ databases">
        <title>Whole genome of Aphis craccivora.</title>
        <authorList>
            <person name="Voronova N.V."/>
            <person name="Shulinski R.S."/>
            <person name="Bandarenka Y.V."/>
            <person name="Zhorov D.G."/>
            <person name="Warner D."/>
        </authorList>
    </citation>
    <scope>NUCLEOTIDE SEQUENCE [LARGE SCALE GENOMIC DNA]</scope>
    <source>
        <strain evidence="3">180601</strain>
        <tissue evidence="3">Whole Body</tissue>
    </source>
</reference>
<feature type="region of interest" description="Disordered" evidence="1">
    <location>
        <begin position="1"/>
        <end position="35"/>
    </location>
</feature>
<dbReference type="Pfam" id="PF05699">
    <property type="entry name" value="Dimer_Tnp_hAT"/>
    <property type="match status" value="1"/>
</dbReference>
<evidence type="ECO:0000313" key="4">
    <source>
        <dbReference type="Proteomes" id="UP000478052"/>
    </source>
</evidence>
<proteinExistence type="predicted"/>
<feature type="compositionally biased region" description="Basic residues" evidence="1">
    <location>
        <begin position="14"/>
        <end position="24"/>
    </location>
</feature>
<evidence type="ECO:0000259" key="2">
    <source>
        <dbReference type="Pfam" id="PF05699"/>
    </source>
</evidence>
<feature type="compositionally biased region" description="Basic and acidic residues" evidence="1">
    <location>
        <begin position="1"/>
        <end position="13"/>
    </location>
</feature>